<evidence type="ECO:0000313" key="3">
    <source>
        <dbReference type="EMBL" id="TNC14898.1"/>
    </source>
</evidence>
<dbReference type="NCBIfam" id="TIGR01555">
    <property type="entry name" value="phge_rel_HI1409"/>
    <property type="match status" value="1"/>
</dbReference>
<organism evidence="3 4">
    <name type="scientific">Methylobacterium terricola</name>
    <dbReference type="NCBI Taxonomy" id="2583531"/>
    <lineage>
        <taxon>Bacteria</taxon>
        <taxon>Pseudomonadati</taxon>
        <taxon>Pseudomonadota</taxon>
        <taxon>Alphaproteobacteria</taxon>
        <taxon>Hyphomicrobiales</taxon>
        <taxon>Methylobacteriaceae</taxon>
        <taxon>Methylobacterium</taxon>
    </lineage>
</organism>
<dbReference type="Proteomes" id="UP000305267">
    <property type="component" value="Unassembled WGS sequence"/>
</dbReference>
<protein>
    <submittedName>
        <fullName evidence="3">DUF1073 domain-containing protein</fullName>
    </submittedName>
</protein>
<comment type="caution">
    <text evidence="3">The sequence shown here is derived from an EMBL/GenBank/DDBJ whole genome shotgun (WGS) entry which is preliminary data.</text>
</comment>
<dbReference type="InterPro" id="IPR024459">
    <property type="entry name" value="Acb1-like_N"/>
</dbReference>
<keyword evidence="4" id="KW-1185">Reference proteome</keyword>
<dbReference type="AlphaFoldDB" id="A0A5C4LLZ2"/>
<proteinExistence type="predicted"/>
<feature type="region of interest" description="Disordered" evidence="1">
    <location>
        <begin position="417"/>
        <end position="461"/>
    </location>
</feature>
<dbReference type="InterPro" id="IPR006445">
    <property type="entry name" value="Phage-assoc_HI1409"/>
</dbReference>
<dbReference type="OrthoDB" id="7491028at2"/>
<evidence type="ECO:0000259" key="2">
    <source>
        <dbReference type="Pfam" id="PF06381"/>
    </source>
</evidence>
<dbReference type="Pfam" id="PF06381">
    <property type="entry name" value="Phage_portal_3"/>
    <property type="match status" value="1"/>
</dbReference>
<dbReference type="RefSeq" id="WP_139034439.1">
    <property type="nucleotide sequence ID" value="NZ_VDDA01000002.1"/>
</dbReference>
<evidence type="ECO:0000256" key="1">
    <source>
        <dbReference type="SAM" id="MobiDB-lite"/>
    </source>
</evidence>
<gene>
    <name evidence="3" type="ORF">FF100_04805</name>
</gene>
<evidence type="ECO:0000313" key="4">
    <source>
        <dbReference type="Proteomes" id="UP000305267"/>
    </source>
</evidence>
<dbReference type="EMBL" id="VDDA01000002">
    <property type="protein sequence ID" value="TNC14898.1"/>
    <property type="molecule type" value="Genomic_DNA"/>
</dbReference>
<feature type="compositionally biased region" description="Basic and acidic residues" evidence="1">
    <location>
        <begin position="424"/>
        <end position="437"/>
    </location>
</feature>
<feature type="domain" description="Anti-CBASS protein Acb1-like N-terminal" evidence="2">
    <location>
        <begin position="35"/>
        <end position="390"/>
    </location>
</feature>
<name>A0A5C4LLZ2_9HYPH</name>
<reference evidence="3 4" key="1">
    <citation type="submission" date="2019-06" db="EMBL/GenBank/DDBJ databases">
        <title>Genome of Methylobacterium sp. 17Sr1-39.</title>
        <authorList>
            <person name="Seo T."/>
        </authorList>
    </citation>
    <scope>NUCLEOTIDE SEQUENCE [LARGE SCALE GENOMIC DNA]</scope>
    <source>
        <strain evidence="3 4">17Sr1-39</strain>
    </source>
</reference>
<accession>A0A5C4LLZ2</accession>
<sequence>MFLFDRLANLVTGSGTAKDKATGARFVPRFLTRQELESAYRCDWLARKIIDIIPFDMTRAWREWQADREEIEALEAEECRLQVKAKFGLAQQRARLYGGSAILIGADDERPQDELRLDRIGLGGLKYLHVLAQHDISAGTLVRDPLSPYYGEPSIYQMGATGGAPIDVHPSRVIRFIGAELPDPFGIAGSAIGGGWGDPVLQIVHDAVQNAASSQQTVASLLPDAKTDVITVPGLTQHLATPEGTARYSRRFAEAALLRSIHNVTLIDGGDGAAGEKWEQRQIDFANFAELLRMYLQVAAGAADIPATRLLGQAPAGLNATGDSDVRNYYDHISAKQESDFRPRLDRLDEILIRSALGDRPKEIHYRFAPLWQLSDAEKAEIAAKKATALKTLQDTGLIDDEVLRVGVQNQLVEDGTYPGLEGALKDQKEGRLKVAGEEPDEDDPFAEPGNENDVKLEAAE</sequence>